<sequence>MENVKKMESPLMKNIKKIELKIRFLLIVFCSFSALYSLKKLVAENLWEPLHHNNIFITSFMVVFAFAMAYFFKAEITEALGEDWTADAETKVEKLQNEFLCLVGLGFLFFATQLGAMIFFFPDFQYERLFTINLYPVLFIVNSLIVYVMYRLTILKW</sequence>
<keyword evidence="1" id="KW-0812">Transmembrane</keyword>
<dbReference type="RefSeq" id="WP_171778949.1">
    <property type="nucleotide sequence ID" value="NZ_CP045273.1"/>
</dbReference>
<evidence type="ECO:0000313" key="3">
    <source>
        <dbReference type="Proteomes" id="UP000501076"/>
    </source>
</evidence>
<feature type="transmembrane region" description="Helical" evidence="1">
    <location>
        <begin position="132"/>
        <end position="150"/>
    </location>
</feature>
<feature type="transmembrane region" description="Helical" evidence="1">
    <location>
        <begin position="99"/>
        <end position="120"/>
    </location>
</feature>
<keyword evidence="2" id="KW-0614">Plasmid</keyword>
<dbReference type="EMBL" id="CP045273">
    <property type="protein sequence ID" value="QJX80949.1"/>
    <property type="molecule type" value="Genomic_DNA"/>
</dbReference>
<feature type="transmembrane region" description="Helical" evidence="1">
    <location>
        <begin position="50"/>
        <end position="72"/>
    </location>
</feature>
<evidence type="ECO:0000256" key="1">
    <source>
        <dbReference type="SAM" id="Phobius"/>
    </source>
</evidence>
<organism evidence="2 3">
    <name type="scientific">Priestia megaterium</name>
    <name type="common">Bacillus megaterium</name>
    <dbReference type="NCBI Taxonomy" id="1404"/>
    <lineage>
        <taxon>Bacteria</taxon>
        <taxon>Bacillati</taxon>
        <taxon>Bacillota</taxon>
        <taxon>Bacilli</taxon>
        <taxon>Bacillales</taxon>
        <taxon>Bacillaceae</taxon>
        <taxon>Priestia</taxon>
    </lineage>
</organism>
<reference evidence="2 3" key="1">
    <citation type="submission" date="2019-10" db="EMBL/GenBank/DDBJ databases">
        <title>Complete genome sequences for adaption low water activity.</title>
        <authorList>
            <person name="Zhao L."/>
            <person name="Zhong J."/>
        </authorList>
    </citation>
    <scope>NUCLEOTIDE SEQUENCE [LARGE SCALE GENOMIC DNA]</scope>
    <source>
        <strain evidence="2 3">FDU301</strain>
        <plasmid evidence="3">pfdu301a</plasmid>
    </source>
</reference>
<keyword evidence="1" id="KW-0472">Membrane</keyword>
<gene>
    <name evidence="2" type="ORF">FDZ14_33200</name>
</gene>
<dbReference type="AlphaFoldDB" id="A0A6M6E727"/>
<evidence type="ECO:0000313" key="2">
    <source>
        <dbReference type="EMBL" id="QJX80949.1"/>
    </source>
</evidence>
<name>A0A6M6E727_PRIMG</name>
<feature type="transmembrane region" description="Helical" evidence="1">
    <location>
        <begin position="20"/>
        <end position="38"/>
    </location>
</feature>
<dbReference type="Proteomes" id="UP000501076">
    <property type="component" value="Plasmid pFDU301A"/>
</dbReference>
<protein>
    <submittedName>
        <fullName evidence="2">Uncharacterized protein</fullName>
    </submittedName>
</protein>
<proteinExistence type="predicted"/>
<accession>A0A6M6E727</accession>
<geneLocation type="plasmid" evidence="3">
    <name>pfdu301a</name>
</geneLocation>
<keyword evidence="1" id="KW-1133">Transmembrane helix</keyword>